<evidence type="ECO:0000259" key="9">
    <source>
        <dbReference type="Pfam" id="PF01555"/>
    </source>
</evidence>
<proteinExistence type="inferred from homology"/>
<dbReference type="InterPro" id="IPR002941">
    <property type="entry name" value="DNA_methylase_N4/N6"/>
</dbReference>
<reference evidence="11" key="1">
    <citation type="submission" date="2016-10" db="EMBL/GenBank/DDBJ databases">
        <authorList>
            <person name="Varghese N."/>
            <person name="Submissions S."/>
        </authorList>
    </citation>
    <scope>NUCLEOTIDE SEQUENCE [LARGE SCALE GENOMIC DNA]</scope>
    <source>
        <strain evidence="11">DSM 24499</strain>
    </source>
</reference>
<name>A0A1I1DL42_9FLAO</name>
<evidence type="ECO:0000256" key="8">
    <source>
        <dbReference type="RuleBase" id="RU362026"/>
    </source>
</evidence>
<organism evidence="10 11">
    <name type="scientific">Zunongwangia mangrovi</name>
    <dbReference type="NCBI Taxonomy" id="1334022"/>
    <lineage>
        <taxon>Bacteria</taxon>
        <taxon>Pseudomonadati</taxon>
        <taxon>Bacteroidota</taxon>
        <taxon>Flavobacteriia</taxon>
        <taxon>Flavobacteriales</taxon>
        <taxon>Flavobacteriaceae</taxon>
        <taxon>Zunongwangia</taxon>
    </lineage>
</organism>
<comment type="catalytic activity">
    <reaction evidence="7">
        <text>a 2'-deoxycytidine in DNA + S-adenosyl-L-methionine = an N(4)-methyl-2'-deoxycytidine in DNA + S-adenosyl-L-homocysteine + H(+)</text>
        <dbReference type="Rhea" id="RHEA:16857"/>
        <dbReference type="Rhea" id="RHEA-COMP:11369"/>
        <dbReference type="Rhea" id="RHEA-COMP:13674"/>
        <dbReference type="ChEBI" id="CHEBI:15378"/>
        <dbReference type="ChEBI" id="CHEBI:57856"/>
        <dbReference type="ChEBI" id="CHEBI:59789"/>
        <dbReference type="ChEBI" id="CHEBI:85452"/>
        <dbReference type="ChEBI" id="CHEBI:137933"/>
        <dbReference type="EC" id="2.1.1.113"/>
    </reaction>
</comment>
<dbReference type="STRING" id="1334022.SAMN04487907_101456"/>
<evidence type="ECO:0000313" key="10">
    <source>
        <dbReference type="EMBL" id="SFB75611.1"/>
    </source>
</evidence>
<keyword evidence="2 10" id="KW-0489">Methyltransferase</keyword>
<keyword evidence="5" id="KW-0680">Restriction system</keyword>
<evidence type="ECO:0000256" key="3">
    <source>
        <dbReference type="ARBA" id="ARBA00022679"/>
    </source>
</evidence>
<dbReference type="Gene3D" id="3.40.50.150">
    <property type="entry name" value="Vaccinia Virus protein VP39"/>
    <property type="match status" value="2"/>
</dbReference>
<evidence type="ECO:0000256" key="5">
    <source>
        <dbReference type="ARBA" id="ARBA00022747"/>
    </source>
</evidence>
<feature type="domain" description="DNA methylase N-4/N-6" evidence="9">
    <location>
        <begin position="43"/>
        <end position="131"/>
    </location>
</feature>
<dbReference type="Proteomes" id="UP000199438">
    <property type="component" value="Unassembled WGS sequence"/>
</dbReference>
<dbReference type="SUPFAM" id="SSF53335">
    <property type="entry name" value="S-adenosyl-L-methionine-dependent methyltransferases"/>
    <property type="match status" value="2"/>
</dbReference>
<dbReference type="RefSeq" id="WP_092539765.1">
    <property type="nucleotide sequence ID" value="NZ_FOKV01000001.1"/>
</dbReference>
<dbReference type="GO" id="GO:0003677">
    <property type="term" value="F:DNA binding"/>
    <property type="evidence" value="ECO:0007669"/>
    <property type="project" value="UniProtKB-KW"/>
</dbReference>
<evidence type="ECO:0000256" key="1">
    <source>
        <dbReference type="ARBA" id="ARBA00010203"/>
    </source>
</evidence>
<evidence type="ECO:0000256" key="7">
    <source>
        <dbReference type="ARBA" id="ARBA00049120"/>
    </source>
</evidence>
<dbReference type="CDD" id="cd02440">
    <property type="entry name" value="AdoMet_MTases"/>
    <property type="match status" value="1"/>
</dbReference>
<dbReference type="GO" id="GO:0009307">
    <property type="term" value="P:DNA restriction-modification system"/>
    <property type="evidence" value="ECO:0007669"/>
    <property type="project" value="UniProtKB-KW"/>
</dbReference>
<keyword evidence="6" id="KW-0238">DNA-binding</keyword>
<accession>A0A1I1DL42</accession>
<dbReference type="OrthoDB" id="9800801at2"/>
<dbReference type="EMBL" id="FOKV01000001">
    <property type="protein sequence ID" value="SFB75611.1"/>
    <property type="molecule type" value="Genomic_DNA"/>
</dbReference>
<evidence type="ECO:0000256" key="4">
    <source>
        <dbReference type="ARBA" id="ARBA00022691"/>
    </source>
</evidence>
<dbReference type="PRINTS" id="PR00508">
    <property type="entry name" value="S21N4MTFRASE"/>
</dbReference>
<dbReference type="PROSITE" id="PS00093">
    <property type="entry name" value="N4_MTASE"/>
    <property type="match status" value="1"/>
</dbReference>
<dbReference type="GO" id="GO:0032259">
    <property type="term" value="P:methylation"/>
    <property type="evidence" value="ECO:0007669"/>
    <property type="project" value="UniProtKB-KW"/>
</dbReference>
<sequence length="308" mass="35338">MNQKVSFKCTKCGKPSYSYEGTERAKSNICKDCYGKRKDKRENKLNNLSGKEWAALSKSVEKYEGRKPDKQKQHGASFPLSLAEQQILIYSKKDQVILDPFLGVGTTIDAAANLGRKSVGIEVDSNFADLASQDIIDPNNHKVICDDCRNMTKHLKKESIDFILTSPPYANLLQTIKGDFGYKWREHSEIKAISNPTPYSESNRDLGNLPYDEFMNQLEDIMNKSFEVLKKNSYAVWVVKDYRDLKRKVPYVNFHGDVIKAAENAGFTLWDIRIYDQTQFRPLVVLGYPSRNYYLNIGHSYIISFKKI</sequence>
<comment type="similarity">
    <text evidence="1">Belongs to the N(4)/N(6)-methyltransferase family. N(4) subfamily.</text>
</comment>
<protein>
    <recommendedName>
        <fullName evidence="8">Methyltransferase</fullName>
        <ecNumber evidence="8">2.1.1.-</ecNumber>
    </recommendedName>
</protein>
<evidence type="ECO:0000256" key="2">
    <source>
        <dbReference type="ARBA" id="ARBA00022603"/>
    </source>
</evidence>
<dbReference type="InterPro" id="IPR017985">
    <property type="entry name" value="MeTrfase_CN4_CS"/>
</dbReference>
<dbReference type="AlphaFoldDB" id="A0A1I1DL42"/>
<dbReference type="EC" id="2.1.1.-" evidence="8"/>
<evidence type="ECO:0000313" key="11">
    <source>
        <dbReference type="Proteomes" id="UP000199438"/>
    </source>
</evidence>
<dbReference type="GO" id="GO:0015667">
    <property type="term" value="F:site-specific DNA-methyltransferase (cytosine-N4-specific) activity"/>
    <property type="evidence" value="ECO:0007669"/>
    <property type="project" value="UniProtKB-EC"/>
</dbReference>
<dbReference type="Pfam" id="PF01555">
    <property type="entry name" value="N6_N4_Mtase"/>
    <property type="match status" value="1"/>
</dbReference>
<keyword evidence="3" id="KW-0808">Transferase</keyword>
<dbReference type="InterPro" id="IPR001091">
    <property type="entry name" value="RM_Methyltransferase"/>
</dbReference>
<keyword evidence="11" id="KW-1185">Reference proteome</keyword>
<gene>
    <name evidence="10" type="ORF">SAMN04487907_101456</name>
</gene>
<keyword evidence="4" id="KW-0949">S-adenosyl-L-methionine</keyword>
<dbReference type="InterPro" id="IPR029063">
    <property type="entry name" value="SAM-dependent_MTases_sf"/>
</dbReference>
<dbReference type="GO" id="GO:0008170">
    <property type="term" value="F:N-methyltransferase activity"/>
    <property type="evidence" value="ECO:0007669"/>
    <property type="project" value="InterPro"/>
</dbReference>
<evidence type="ECO:0000256" key="6">
    <source>
        <dbReference type="ARBA" id="ARBA00023125"/>
    </source>
</evidence>